<dbReference type="Gene3D" id="3.30.70.1450">
    <property type="entry name" value="Regulator of K+ conductance, C-terminal domain"/>
    <property type="match status" value="1"/>
</dbReference>
<evidence type="ECO:0000313" key="14">
    <source>
        <dbReference type="Proteomes" id="UP000295382"/>
    </source>
</evidence>
<dbReference type="InterPro" id="IPR036291">
    <property type="entry name" value="NAD(P)-bd_dom_sf"/>
</dbReference>
<feature type="transmembrane region" description="Helical" evidence="10">
    <location>
        <begin position="246"/>
        <end position="265"/>
    </location>
</feature>
<sequence length="662" mass="71368">MSSALELTLLLLASAVLAVVVFRSLNLPPMLGYLLVGVLLGPHGFSMAKDNPATHTLGEFGVVFLMFSIGLEFSLPKLMSMRRIVLGLGLAQVALTAVVVMGCGWLVAWLLPQLTTISWEAAFAMGGALAMSSTAIVSKLLTERLELESPHGRNIMGVLLFQDLAFVPLLILIPALARPGQGLMATLSWALVKAVLVLLVLLVVGQKLMRGWFRIVVKRRSQELFMLNLLLMTVGAAWITELAGLSLALGAFVVGMLISETEFKYHVEEDIKPFRDVLLGLFFITIGMLLDIRVVIGYWWLVLLFVCLIILLKFGLVAAIARLSGMPAGVALRTGLGLAQAGEFGFVLLNQAGALNLLDPLLVQIVLAAMVLSMVAAPFILAKSNAIVMRLSSNEWMLQSLALTQIASRTMQSQQHVVIAGFGRTGQSLAKLLEAEGIAYHALDLDLDRVRDAQAGGANVSYGDAARRESLVAAGIHRAAALVITYAGTASALKILHFANELAPNLPVIVRSYDDTDLDRLRAAGATEVVPEAIESSLMLASHALLQVGVPLRKVVRRVQLTREQRYESLRGFYYGSTDASEDSENTQLRLDSVTLGESAYAVNRTLQSLHLDALGAEVTAVRRGQVRLDIDDATILQAGDIVILRGLSVSLALAEERLLKA</sequence>
<comment type="subcellular location">
    <subcellularLocation>
        <location evidence="1">Endomembrane system</location>
        <topology evidence="1">Multi-pass membrane protein</topology>
    </subcellularLocation>
</comment>
<dbReference type="PROSITE" id="PS51202">
    <property type="entry name" value="RCK_C"/>
    <property type="match status" value="1"/>
</dbReference>
<evidence type="ECO:0000259" key="11">
    <source>
        <dbReference type="PROSITE" id="PS51201"/>
    </source>
</evidence>
<dbReference type="EMBL" id="SLZQ01000004">
    <property type="protein sequence ID" value="TCS37272.1"/>
    <property type="molecule type" value="Genomic_DNA"/>
</dbReference>
<proteinExistence type="predicted"/>
<evidence type="ECO:0000256" key="7">
    <source>
        <dbReference type="ARBA" id="ARBA00022989"/>
    </source>
</evidence>
<dbReference type="GO" id="GO:0008324">
    <property type="term" value="F:monoatomic cation transmembrane transporter activity"/>
    <property type="evidence" value="ECO:0007669"/>
    <property type="project" value="InterPro"/>
</dbReference>
<evidence type="ECO:0000256" key="6">
    <source>
        <dbReference type="ARBA" id="ARBA00022958"/>
    </source>
</evidence>
<keyword evidence="7 10" id="KW-1133">Transmembrane helix</keyword>
<dbReference type="PANTHER" id="PTHR46157:SF4">
    <property type="entry name" value="K(+) EFFLUX ANTIPORTER 3, CHLOROPLASTIC"/>
    <property type="match status" value="1"/>
</dbReference>
<name>A0A4R3HVW8_PAULE</name>
<gene>
    <name evidence="13" type="ORF">EDC30_10471</name>
</gene>
<keyword evidence="2" id="KW-0813">Transport</keyword>
<dbReference type="InterPro" id="IPR036721">
    <property type="entry name" value="RCK_C_sf"/>
</dbReference>
<keyword evidence="5 10" id="KW-0812">Transmembrane</keyword>
<dbReference type="SUPFAM" id="SSF51735">
    <property type="entry name" value="NAD(P)-binding Rossmann-fold domains"/>
    <property type="match status" value="1"/>
</dbReference>
<evidence type="ECO:0000256" key="3">
    <source>
        <dbReference type="ARBA" id="ARBA00022449"/>
    </source>
</evidence>
<dbReference type="InterPro" id="IPR003148">
    <property type="entry name" value="RCK_N"/>
</dbReference>
<feature type="transmembrane region" description="Helical" evidence="10">
    <location>
        <begin position="277"/>
        <end position="296"/>
    </location>
</feature>
<feature type="transmembrane region" description="Helical" evidence="10">
    <location>
        <begin position="85"/>
        <end position="111"/>
    </location>
</feature>
<dbReference type="Pfam" id="PF00999">
    <property type="entry name" value="Na_H_Exchanger"/>
    <property type="match status" value="1"/>
</dbReference>
<dbReference type="GO" id="GO:0015297">
    <property type="term" value="F:antiporter activity"/>
    <property type="evidence" value="ECO:0007669"/>
    <property type="project" value="UniProtKB-KW"/>
</dbReference>
<dbReference type="GO" id="GO:0005886">
    <property type="term" value="C:plasma membrane"/>
    <property type="evidence" value="ECO:0007669"/>
    <property type="project" value="TreeGrafter"/>
</dbReference>
<feature type="domain" description="RCK N-terminal" evidence="11">
    <location>
        <begin position="414"/>
        <end position="531"/>
    </location>
</feature>
<accession>A0A4R3HVW8</accession>
<feature type="domain" description="RCK C-terminal" evidence="12">
    <location>
        <begin position="579"/>
        <end position="661"/>
    </location>
</feature>
<keyword evidence="4" id="KW-0633">Potassium transport</keyword>
<feature type="transmembrane region" description="Helical" evidence="10">
    <location>
        <begin position="302"/>
        <end position="323"/>
    </location>
</feature>
<evidence type="ECO:0000259" key="12">
    <source>
        <dbReference type="PROSITE" id="PS51202"/>
    </source>
</evidence>
<keyword evidence="3" id="KW-0050">Antiport</keyword>
<keyword evidence="14" id="KW-1185">Reference proteome</keyword>
<feature type="transmembrane region" description="Helical" evidence="10">
    <location>
        <begin position="183"/>
        <end position="204"/>
    </location>
</feature>
<feature type="transmembrane region" description="Helical" evidence="10">
    <location>
        <begin position="53"/>
        <end position="73"/>
    </location>
</feature>
<evidence type="ECO:0000256" key="10">
    <source>
        <dbReference type="SAM" id="Phobius"/>
    </source>
</evidence>
<organism evidence="13 14">
    <name type="scientific">Paucimonas lemoignei</name>
    <name type="common">Pseudomonas lemoignei</name>
    <dbReference type="NCBI Taxonomy" id="29443"/>
    <lineage>
        <taxon>Bacteria</taxon>
        <taxon>Pseudomonadati</taxon>
        <taxon>Pseudomonadota</taxon>
        <taxon>Betaproteobacteria</taxon>
        <taxon>Burkholderiales</taxon>
        <taxon>Burkholderiaceae</taxon>
        <taxon>Paucimonas</taxon>
    </lineage>
</organism>
<evidence type="ECO:0000256" key="5">
    <source>
        <dbReference type="ARBA" id="ARBA00022692"/>
    </source>
</evidence>
<evidence type="ECO:0000313" key="13">
    <source>
        <dbReference type="EMBL" id="TCS37272.1"/>
    </source>
</evidence>
<dbReference type="PROSITE" id="PS51201">
    <property type="entry name" value="RCK_N"/>
    <property type="match status" value="1"/>
</dbReference>
<evidence type="ECO:0000256" key="8">
    <source>
        <dbReference type="ARBA" id="ARBA00023065"/>
    </source>
</evidence>
<keyword evidence="6" id="KW-0630">Potassium</keyword>
<dbReference type="Pfam" id="PF02080">
    <property type="entry name" value="TrkA_C"/>
    <property type="match status" value="1"/>
</dbReference>
<evidence type="ECO:0000256" key="1">
    <source>
        <dbReference type="ARBA" id="ARBA00004127"/>
    </source>
</evidence>
<dbReference type="InterPro" id="IPR038770">
    <property type="entry name" value="Na+/solute_symporter_sf"/>
</dbReference>
<dbReference type="SUPFAM" id="SSF116726">
    <property type="entry name" value="TrkA C-terminal domain-like"/>
    <property type="match status" value="1"/>
</dbReference>
<dbReference type="GO" id="GO:0006813">
    <property type="term" value="P:potassium ion transport"/>
    <property type="evidence" value="ECO:0007669"/>
    <property type="project" value="UniProtKB-KW"/>
</dbReference>
<dbReference type="InterPro" id="IPR006037">
    <property type="entry name" value="RCK_C"/>
</dbReference>
<dbReference type="FunFam" id="3.40.50.720:FF:000036">
    <property type="entry name" value="Glutathione-regulated potassium-efflux system protein KefB"/>
    <property type="match status" value="1"/>
</dbReference>
<dbReference type="Proteomes" id="UP000295382">
    <property type="component" value="Unassembled WGS sequence"/>
</dbReference>
<dbReference type="GO" id="GO:0012505">
    <property type="term" value="C:endomembrane system"/>
    <property type="evidence" value="ECO:0007669"/>
    <property type="project" value="UniProtKB-SubCell"/>
</dbReference>
<dbReference type="GO" id="GO:1902600">
    <property type="term" value="P:proton transmembrane transport"/>
    <property type="evidence" value="ECO:0007669"/>
    <property type="project" value="InterPro"/>
</dbReference>
<dbReference type="PANTHER" id="PTHR46157">
    <property type="entry name" value="K(+) EFFLUX ANTIPORTER 3, CHLOROPLASTIC"/>
    <property type="match status" value="1"/>
</dbReference>
<dbReference type="Gene3D" id="3.40.50.720">
    <property type="entry name" value="NAD(P)-binding Rossmann-like Domain"/>
    <property type="match status" value="1"/>
</dbReference>
<dbReference type="Gene3D" id="1.20.1530.20">
    <property type="match status" value="1"/>
</dbReference>
<reference evidence="13 14" key="1">
    <citation type="submission" date="2019-03" db="EMBL/GenBank/DDBJ databases">
        <title>Genomic Encyclopedia of Type Strains, Phase IV (KMG-IV): sequencing the most valuable type-strain genomes for metagenomic binning, comparative biology and taxonomic classification.</title>
        <authorList>
            <person name="Goeker M."/>
        </authorList>
    </citation>
    <scope>NUCLEOTIDE SEQUENCE [LARGE SCALE GENOMIC DNA]</scope>
    <source>
        <strain evidence="13 14">DSM 7445</strain>
    </source>
</reference>
<comment type="caution">
    <text evidence="13">The sequence shown here is derived from an EMBL/GenBank/DDBJ whole genome shotgun (WGS) entry which is preliminary data.</text>
</comment>
<evidence type="ECO:0000256" key="4">
    <source>
        <dbReference type="ARBA" id="ARBA00022538"/>
    </source>
</evidence>
<feature type="transmembrane region" description="Helical" evidence="10">
    <location>
        <begin position="117"/>
        <end position="137"/>
    </location>
</feature>
<dbReference type="InterPro" id="IPR006153">
    <property type="entry name" value="Cation/H_exchanger_TM"/>
</dbReference>
<dbReference type="AlphaFoldDB" id="A0A4R3HVW8"/>
<feature type="transmembrane region" description="Helical" evidence="10">
    <location>
        <begin position="361"/>
        <end position="382"/>
    </location>
</feature>
<keyword evidence="8" id="KW-0406">Ion transport</keyword>
<dbReference type="OrthoDB" id="9781411at2"/>
<dbReference type="Pfam" id="PF02254">
    <property type="entry name" value="TrkA_N"/>
    <property type="match status" value="1"/>
</dbReference>
<evidence type="ECO:0000256" key="2">
    <source>
        <dbReference type="ARBA" id="ARBA00022448"/>
    </source>
</evidence>
<evidence type="ECO:0000256" key="9">
    <source>
        <dbReference type="ARBA" id="ARBA00023136"/>
    </source>
</evidence>
<keyword evidence="9 10" id="KW-0472">Membrane</keyword>
<protein>
    <submittedName>
        <fullName evidence="13">Kef-type potassium/proton antiporter (CPA2 family)</fullName>
    </submittedName>
</protein>
<dbReference type="RefSeq" id="WP_132258227.1">
    <property type="nucleotide sequence ID" value="NZ_SLZQ01000004.1"/>
</dbReference>
<feature type="transmembrane region" description="Helical" evidence="10">
    <location>
        <begin position="158"/>
        <end position="177"/>
    </location>
</feature>